<proteinExistence type="inferred from homology"/>
<dbReference type="GO" id="GO:0008925">
    <property type="term" value="F:maltose O-acetyltransferase activity"/>
    <property type="evidence" value="ECO:0007669"/>
    <property type="project" value="UniProtKB-EC"/>
</dbReference>
<protein>
    <submittedName>
        <fullName evidence="6">Maltose O-acetyltransferase</fullName>
        <ecNumber evidence="6">2.3.1.79</ecNumber>
    </submittedName>
</protein>
<dbReference type="InterPro" id="IPR039369">
    <property type="entry name" value="LacA-like"/>
</dbReference>
<dbReference type="InterPro" id="IPR011004">
    <property type="entry name" value="Trimer_LpxA-like_sf"/>
</dbReference>
<comment type="similarity">
    <text evidence="1">Belongs to the transferase hexapeptide repeat family.</text>
</comment>
<dbReference type="Proteomes" id="UP000184671">
    <property type="component" value="Unassembled WGS sequence"/>
</dbReference>
<dbReference type="EMBL" id="FMID01000061">
    <property type="protein sequence ID" value="SCL76561.1"/>
    <property type="molecule type" value="Genomic_DNA"/>
</dbReference>
<evidence type="ECO:0000256" key="3">
    <source>
        <dbReference type="ARBA" id="ARBA00022737"/>
    </source>
</evidence>
<evidence type="ECO:0000313" key="6">
    <source>
        <dbReference type="EMBL" id="SCL76561.1"/>
    </source>
</evidence>
<keyword evidence="3" id="KW-0677">Repeat</keyword>
<evidence type="ECO:0000256" key="2">
    <source>
        <dbReference type="ARBA" id="ARBA00022679"/>
    </source>
</evidence>
<evidence type="ECO:0000256" key="1">
    <source>
        <dbReference type="ARBA" id="ARBA00007274"/>
    </source>
</evidence>
<dbReference type="FunFam" id="2.160.10.10:FF:000008">
    <property type="entry name" value="Maltose O-acetyltransferase"/>
    <property type="match status" value="1"/>
</dbReference>
<dbReference type="GO" id="GO:0008870">
    <property type="term" value="F:galactoside O-acetyltransferase activity"/>
    <property type="evidence" value="ECO:0007669"/>
    <property type="project" value="TreeGrafter"/>
</dbReference>
<dbReference type="Gene3D" id="2.160.10.10">
    <property type="entry name" value="Hexapeptide repeat proteins"/>
    <property type="match status" value="1"/>
</dbReference>
<name>A0A1M4MNP5_9EURY</name>
<organism evidence="6 7">
    <name type="scientific">Methanoculleus chikugoensis</name>
    <dbReference type="NCBI Taxonomy" id="118126"/>
    <lineage>
        <taxon>Archaea</taxon>
        <taxon>Methanobacteriati</taxon>
        <taxon>Methanobacteriota</taxon>
        <taxon>Stenosarchaea group</taxon>
        <taxon>Methanomicrobia</taxon>
        <taxon>Methanomicrobiales</taxon>
        <taxon>Methanomicrobiaceae</taxon>
        <taxon>Methanoculleus</taxon>
    </lineage>
</organism>
<dbReference type="InterPro" id="IPR018357">
    <property type="entry name" value="Hexapep_transf_CS"/>
</dbReference>
<feature type="domain" description="Maltose/galactoside acetyltransferase" evidence="5">
    <location>
        <begin position="32"/>
        <end position="86"/>
    </location>
</feature>
<dbReference type="Pfam" id="PF12464">
    <property type="entry name" value="Mac"/>
    <property type="match status" value="1"/>
</dbReference>
<evidence type="ECO:0000256" key="4">
    <source>
        <dbReference type="ARBA" id="ARBA00023315"/>
    </source>
</evidence>
<dbReference type="AlphaFoldDB" id="A0A1M4MNP5"/>
<evidence type="ECO:0000259" key="5">
    <source>
        <dbReference type="SMART" id="SM01266"/>
    </source>
</evidence>
<keyword evidence="2 6" id="KW-0808">Transferase</keyword>
<dbReference type="PANTHER" id="PTHR43017">
    <property type="entry name" value="GALACTOSIDE O-ACETYLTRANSFERASE"/>
    <property type="match status" value="1"/>
</dbReference>
<dbReference type="PANTHER" id="PTHR43017:SF1">
    <property type="entry name" value="ACETYLTRANSFERASE YJL218W-RELATED"/>
    <property type="match status" value="1"/>
</dbReference>
<keyword evidence="4 6" id="KW-0012">Acyltransferase</keyword>
<dbReference type="EC" id="2.3.1.79" evidence="6"/>
<reference evidence="6 7" key="1">
    <citation type="submission" date="2016-08" db="EMBL/GenBank/DDBJ databases">
        <authorList>
            <person name="Seilhamer J.J."/>
        </authorList>
    </citation>
    <scope>NUCLEOTIDE SEQUENCE [LARGE SCALE GENOMIC DNA]</scope>
    <source>
        <strain evidence="6">L21-II-0</strain>
    </source>
</reference>
<dbReference type="PROSITE" id="PS00101">
    <property type="entry name" value="HEXAPEP_TRANSFERASES"/>
    <property type="match status" value="1"/>
</dbReference>
<dbReference type="Pfam" id="PF00132">
    <property type="entry name" value="Hexapep"/>
    <property type="match status" value="1"/>
</dbReference>
<sequence length="229" mass="26009">MDDHTRAVTVHERIFLQRLKCIHIGEPAMTEKERMLRGELYAAQDEELKRDSLRARRLTRLFNETTEEEPEYRTELLTELFQSTGEHISIEPPFRCDYGCHIRIGDDFYANYDCIIIDVCDVAIGDHVFLGPRVGIYTAAHPIDAEVRDANLEYGEPITIGNSVWIGANTVINPGVTVGNNVVIGSGSVVTNNIPNDVIAVGNPCRVLRAITPEDKEYWEEKQREYMED</sequence>
<dbReference type="InterPro" id="IPR024688">
    <property type="entry name" value="Mac_dom"/>
</dbReference>
<accession>A0A1M4MNP5</accession>
<dbReference type="SMART" id="SM01266">
    <property type="entry name" value="Mac"/>
    <property type="match status" value="1"/>
</dbReference>
<gene>
    <name evidence="6" type="primary">maa</name>
    <name evidence="6" type="ORF">L21_2495</name>
</gene>
<dbReference type="SUPFAM" id="SSF51161">
    <property type="entry name" value="Trimeric LpxA-like enzymes"/>
    <property type="match status" value="1"/>
</dbReference>
<dbReference type="CDD" id="cd03357">
    <property type="entry name" value="LbH_MAT_GAT"/>
    <property type="match status" value="1"/>
</dbReference>
<dbReference type="InterPro" id="IPR001451">
    <property type="entry name" value="Hexapep"/>
</dbReference>
<evidence type="ECO:0000313" key="7">
    <source>
        <dbReference type="Proteomes" id="UP000184671"/>
    </source>
</evidence>
<dbReference type="STRING" id="118126.L21_2495"/>